<reference evidence="1 2" key="1">
    <citation type="submission" date="2023-09" db="EMBL/GenBank/DDBJ databases">
        <authorList>
            <person name="Wang M."/>
        </authorList>
    </citation>
    <scope>NUCLEOTIDE SEQUENCE [LARGE SCALE GENOMIC DNA]</scope>
    <source>
        <strain evidence="1">GT-2023</strain>
        <tissue evidence="1">Liver</tissue>
    </source>
</reference>
<organism evidence="1 2">
    <name type="scientific">Cirrhinus molitorella</name>
    <name type="common">mud carp</name>
    <dbReference type="NCBI Taxonomy" id="172907"/>
    <lineage>
        <taxon>Eukaryota</taxon>
        <taxon>Metazoa</taxon>
        <taxon>Chordata</taxon>
        <taxon>Craniata</taxon>
        <taxon>Vertebrata</taxon>
        <taxon>Euteleostomi</taxon>
        <taxon>Actinopterygii</taxon>
        <taxon>Neopterygii</taxon>
        <taxon>Teleostei</taxon>
        <taxon>Ostariophysi</taxon>
        <taxon>Cypriniformes</taxon>
        <taxon>Cyprinidae</taxon>
        <taxon>Labeoninae</taxon>
        <taxon>Labeonini</taxon>
        <taxon>Cirrhinus</taxon>
    </lineage>
</organism>
<evidence type="ECO:0000313" key="1">
    <source>
        <dbReference type="EMBL" id="KAL1253527.1"/>
    </source>
</evidence>
<sequence length="116" mass="12877">MCHQTRVRLHAVASGSRRKSTFVLQTPARLHFTGGALGVILHLRRQTPGARRGKTTRALFARRHIETRRVTSRARRVASALMDAELQNPCNGFQRRPSHFAFRPSNALTGGAAIPV</sequence>
<gene>
    <name evidence="1" type="ORF">QQF64_018220</name>
</gene>
<dbReference type="EMBL" id="JAYMGO010000021">
    <property type="protein sequence ID" value="KAL1253527.1"/>
    <property type="molecule type" value="Genomic_DNA"/>
</dbReference>
<dbReference type="Proteomes" id="UP001558613">
    <property type="component" value="Unassembled WGS sequence"/>
</dbReference>
<proteinExistence type="predicted"/>
<keyword evidence="2" id="KW-1185">Reference proteome</keyword>
<name>A0ABR3LPH4_9TELE</name>
<accession>A0ABR3LPH4</accession>
<evidence type="ECO:0000313" key="2">
    <source>
        <dbReference type="Proteomes" id="UP001558613"/>
    </source>
</evidence>
<protein>
    <submittedName>
        <fullName evidence="1">Uncharacterized protein</fullName>
    </submittedName>
</protein>
<comment type="caution">
    <text evidence="1">The sequence shown here is derived from an EMBL/GenBank/DDBJ whole genome shotgun (WGS) entry which is preliminary data.</text>
</comment>